<gene>
    <name evidence="1" type="ORF">DVR09_15545</name>
</gene>
<geneLocation type="plasmid" evidence="1 2">
    <name>unnamed</name>
</geneLocation>
<reference evidence="1 2" key="1">
    <citation type="submission" date="2018-07" db="EMBL/GenBank/DDBJ databases">
        <title>Genome sequence of Erythrobacter strain YH-07, an antagonistic bacterium isolated from Yellow Sea.</title>
        <authorList>
            <person name="Tang T."/>
            <person name="Liu Q."/>
            <person name="Sun X."/>
        </authorList>
    </citation>
    <scope>NUCLEOTIDE SEQUENCE [LARGE SCALE GENOMIC DNA]</scope>
    <source>
        <strain evidence="1 2">YH-07</strain>
        <plasmid evidence="1 2">unnamed</plasmid>
    </source>
</reference>
<evidence type="ECO:0000313" key="1">
    <source>
        <dbReference type="EMBL" id="AXK43867.1"/>
    </source>
</evidence>
<dbReference type="Proteomes" id="UP000254508">
    <property type="component" value="Plasmid unnamed"/>
</dbReference>
<evidence type="ECO:0000313" key="2">
    <source>
        <dbReference type="Proteomes" id="UP000254508"/>
    </source>
</evidence>
<dbReference type="EMBL" id="CP031358">
    <property type="protein sequence ID" value="AXK43867.1"/>
    <property type="molecule type" value="Genomic_DNA"/>
</dbReference>
<dbReference type="AlphaFoldDB" id="A0A345YIW5"/>
<protein>
    <submittedName>
        <fullName evidence="1">Uncharacterized protein</fullName>
    </submittedName>
</protein>
<dbReference type="KEGG" id="err:DVR09_15545"/>
<sequence>MYIHIELHRFLVDTPPAIGIDLAQVDEAKVIPGLKKLAEHQFGDCYAAHGEPRDAASASIEKFFAELGGNPRDLLTSYPSYEDAGDGFRLVIETMTPETTKRQSALIEEMLSEAA</sequence>
<accession>A0A345YIW5</accession>
<keyword evidence="1" id="KW-0614">Plasmid</keyword>
<name>A0A345YIW5_9SPHN</name>
<dbReference type="RefSeq" id="WP_115418180.1">
    <property type="nucleotide sequence ID" value="NZ_CP031358.1"/>
</dbReference>
<keyword evidence="2" id="KW-1185">Reference proteome</keyword>
<organism evidence="1 2">
    <name type="scientific">Erythrobacter aureus</name>
    <dbReference type="NCBI Taxonomy" id="2182384"/>
    <lineage>
        <taxon>Bacteria</taxon>
        <taxon>Pseudomonadati</taxon>
        <taxon>Pseudomonadota</taxon>
        <taxon>Alphaproteobacteria</taxon>
        <taxon>Sphingomonadales</taxon>
        <taxon>Erythrobacteraceae</taxon>
        <taxon>Erythrobacter/Porphyrobacter group</taxon>
        <taxon>Erythrobacter</taxon>
    </lineage>
</organism>
<proteinExistence type="predicted"/>